<protein>
    <recommendedName>
        <fullName evidence="1">N-acetylmuramoyl-L-alanine amidase domain-containing protein</fullName>
    </recommendedName>
</protein>
<dbReference type="AlphaFoldDB" id="A0A075K290"/>
<dbReference type="OrthoDB" id="9085865at2"/>
<keyword evidence="3" id="KW-1185">Reference proteome</keyword>
<organism evidence="2 3">
    <name type="scientific">Dyella japonica A8</name>
    <dbReference type="NCBI Taxonomy" id="1217721"/>
    <lineage>
        <taxon>Bacteria</taxon>
        <taxon>Pseudomonadati</taxon>
        <taxon>Pseudomonadota</taxon>
        <taxon>Gammaproteobacteria</taxon>
        <taxon>Lysobacterales</taxon>
        <taxon>Rhodanobacteraceae</taxon>
        <taxon>Dyella</taxon>
    </lineage>
</organism>
<name>A0A075K290_9GAMM</name>
<evidence type="ECO:0000259" key="1">
    <source>
        <dbReference type="Pfam" id="PF01510"/>
    </source>
</evidence>
<dbReference type="Pfam" id="PF01510">
    <property type="entry name" value="Amidase_2"/>
    <property type="match status" value="1"/>
</dbReference>
<dbReference type="GO" id="GO:0009253">
    <property type="term" value="P:peptidoglycan catabolic process"/>
    <property type="evidence" value="ECO:0007669"/>
    <property type="project" value="InterPro"/>
</dbReference>
<reference evidence="2 3" key="1">
    <citation type="submission" date="2014-07" db="EMBL/GenBank/DDBJ databases">
        <title>Complete Genome Sequence of Dyella japonica Strain A8 Isolated from Malaysian Tropical Soil.</title>
        <authorList>
            <person name="Hui R.K.H."/>
            <person name="Chen J.-W."/>
            <person name="Chan K.-G."/>
            <person name="Leung F.C.C."/>
        </authorList>
    </citation>
    <scope>NUCLEOTIDE SEQUENCE [LARGE SCALE GENOMIC DNA]</scope>
    <source>
        <strain evidence="2 3">A8</strain>
    </source>
</reference>
<dbReference type="Gene3D" id="3.40.80.10">
    <property type="entry name" value="Peptidoglycan recognition protein-like"/>
    <property type="match status" value="1"/>
</dbReference>
<dbReference type="STRING" id="1217721.HY57_11420"/>
<gene>
    <name evidence="2" type="ORF">HY57_11420</name>
</gene>
<dbReference type="KEGG" id="dja:HY57_11420"/>
<dbReference type="EMBL" id="CP008884">
    <property type="protein sequence ID" value="AIF47827.1"/>
    <property type="molecule type" value="Genomic_DNA"/>
</dbReference>
<dbReference type="Proteomes" id="UP000027987">
    <property type="component" value="Chromosome"/>
</dbReference>
<dbReference type="RefSeq" id="WP_019466961.1">
    <property type="nucleotide sequence ID" value="NZ_ALOY01000180.1"/>
</dbReference>
<sequence>MADYTIRHWTVATTSVGSSKDDAIEIRVNNRGAVRQAIFDQLRAKNVQVQERSAWHALDIAKGAEKDWNYDAIAIHHAGNSFSCSADGADQMRKVEAIDVRNFGRVSYHYAIDCQGIIYEALDIRYKGNHIELGNSRVIGIVLLADLSLPGEGMEEGPGIWKKYKEKGMKVAAREFLGIAKDAVDVVYDVPSEAQIESASKLCATLADYFNIVKLGGHREFAKTLGDNRACPGGYGMTVASMLRRELGVAAP</sequence>
<evidence type="ECO:0000313" key="3">
    <source>
        <dbReference type="Proteomes" id="UP000027987"/>
    </source>
</evidence>
<evidence type="ECO:0000313" key="2">
    <source>
        <dbReference type="EMBL" id="AIF47827.1"/>
    </source>
</evidence>
<proteinExistence type="predicted"/>
<dbReference type="HOGENOM" id="CLU_1155612_0_0_6"/>
<dbReference type="PATRIC" id="fig|1217721.7.peg.2360"/>
<dbReference type="InterPro" id="IPR002502">
    <property type="entry name" value="Amidase_domain"/>
</dbReference>
<dbReference type="SUPFAM" id="SSF55846">
    <property type="entry name" value="N-acetylmuramoyl-L-alanine amidase-like"/>
    <property type="match status" value="1"/>
</dbReference>
<accession>A0A075K290</accession>
<feature type="domain" description="N-acetylmuramoyl-L-alanine amidase" evidence="1">
    <location>
        <begin position="71"/>
        <end position="233"/>
    </location>
</feature>
<dbReference type="InterPro" id="IPR036505">
    <property type="entry name" value="Amidase/PGRP_sf"/>
</dbReference>
<dbReference type="CDD" id="cd06583">
    <property type="entry name" value="PGRP"/>
    <property type="match status" value="1"/>
</dbReference>
<dbReference type="GO" id="GO:0008745">
    <property type="term" value="F:N-acetylmuramoyl-L-alanine amidase activity"/>
    <property type="evidence" value="ECO:0007669"/>
    <property type="project" value="InterPro"/>
</dbReference>